<dbReference type="InterPro" id="IPR020845">
    <property type="entry name" value="AMP-binding_CS"/>
</dbReference>
<dbReference type="InterPro" id="IPR000873">
    <property type="entry name" value="AMP-dep_synth/lig_dom"/>
</dbReference>
<evidence type="ECO:0000259" key="4">
    <source>
        <dbReference type="Pfam" id="PF00501"/>
    </source>
</evidence>
<protein>
    <submittedName>
        <fullName evidence="6">AMP-dependent synthetase and ligase</fullName>
    </submittedName>
</protein>
<dbReference type="GO" id="GO:0006631">
    <property type="term" value="P:fatty acid metabolic process"/>
    <property type="evidence" value="ECO:0007669"/>
    <property type="project" value="TreeGrafter"/>
</dbReference>
<dbReference type="Proteomes" id="UP000238701">
    <property type="component" value="Unassembled WGS sequence"/>
</dbReference>
<feature type="region of interest" description="Disordered" evidence="3">
    <location>
        <begin position="510"/>
        <end position="534"/>
    </location>
</feature>
<dbReference type="Pfam" id="PF13193">
    <property type="entry name" value="AMP-binding_C"/>
    <property type="match status" value="1"/>
</dbReference>
<dbReference type="OrthoDB" id="9778383at2"/>
<comment type="similarity">
    <text evidence="1">Belongs to the ATP-dependent AMP-binding enzyme family.</text>
</comment>
<reference evidence="7" key="1">
    <citation type="submission" date="2018-02" db="EMBL/GenBank/DDBJ databases">
        <authorList>
            <person name="Hausmann B."/>
        </authorList>
    </citation>
    <scope>NUCLEOTIDE SEQUENCE [LARGE SCALE GENOMIC DNA]</scope>
    <source>
        <strain evidence="7">Peat soil MAG SbA1</strain>
    </source>
</reference>
<dbReference type="AlphaFoldDB" id="A0A2U3LAH7"/>
<name>A0A2U3LAH7_9BACT</name>
<evidence type="ECO:0000256" key="2">
    <source>
        <dbReference type="ARBA" id="ARBA00022598"/>
    </source>
</evidence>
<dbReference type="InterPro" id="IPR045851">
    <property type="entry name" value="AMP-bd_C_sf"/>
</dbReference>
<dbReference type="InterPro" id="IPR042099">
    <property type="entry name" value="ANL_N_sf"/>
</dbReference>
<evidence type="ECO:0000256" key="3">
    <source>
        <dbReference type="SAM" id="MobiDB-lite"/>
    </source>
</evidence>
<evidence type="ECO:0000313" key="6">
    <source>
        <dbReference type="EMBL" id="SPF48901.1"/>
    </source>
</evidence>
<dbReference type="FunFam" id="3.30.300.30:FF:000008">
    <property type="entry name" value="2,3-dihydroxybenzoate-AMP ligase"/>
    <property type="match status" value="1"/>
</dbReference>
<gene>
    <name evidence="6" type="ORF">SBA1_90037</name>
</gene>
<evidence type="ECO:0000256" key="1">
    <source>
        <dbReference type="ARBA" id="ARBA00006432"/>
    </source>
</evidence>
<dbReference type="PANTHER" id="PTHR43201">
    <property type="entry name" value="ACYL-COA SYNTHETASE"/>
    <property type="match status" value="1"/>
</dbReference>
<dbReference type="EMBL" id="OMOD01000188">
    <property type="protein sequence ID" value="SPF48901.1"/>
    <property type="molecule type" value="Genomic_DNA"/>
</dbReference>
<keyword evidence="2 6" id="KW-0436">Ligase</keyword>
<dbReference type="Gene3D" id="3.30.300.30">
    <property type="match status" value="1"/>
</dbReference>
<dbReference type="CDD" id="cd17631">
    <property type="entry name" value="FACL_FadD13-like"/>
    <property type="match status" value="1"/>
</dbReference>
<dbReference type="Pfam" id="PF00501">
    <property type="entry name" value="AMP-binding"/>
    <property type="match status" value="1"/>
</dbReference>
<dbReference type="PROSITE" id="PS00455">
    <property type="entry name" value="AMP_BINDING"/>
    <property type="match status" value="1"/>
</dbReference>
<evidence type="ECO:0000259" key="5">
    <source>
        <dbReference type="Pfam" id="PF13193"/>
    </source>
</evidence>
<dbReference type="SUPFAM" id="SSF56801">
    <property type="entry name" value="Acetyl-CoA synthetase-like"/>
    <property type="match status" value="1"/>
</dbReference>
<evidence type="ECO:0000313" key="7">
    <source>
        <dbReference type="Proteomes" id="UP000238701"/>
    </source>
</evidence>
<sequence length="534" mass="59084">MITGDILGERARLSPDTVALIHIPTRREFTYAELNRRALQCARVWTDLCALLPEDRVCILSENRVEYVDAFWAAGKSGIILVPLGTRSTARELHQILADCKPRCLMYSARYEKIAKELQQLVAFEHLISLDAEGSAPKTLSYAEAVDRVRPDPLATKVQPEDVFCLLYTSGTTGQPKGVMIPHRQIAWNAYNTAISWQLRQSDRVQVYTPMYHAGGLTVFLTPLFAIGGSIVLHDGFDAAEIMQALRDYQCTLFFGVPTIFKMLLESPDLAALDDSRLRWCASGGAPLPLQILRAYQERGLIFRQGYGLTEVGVNCFAMSNEDSLRKSGSVGKPMMFTEAKLLDPQGKQVAANQVGELCLRGPHVCRGYWNNPAATAQVLDAEGWFHTGDLARCDEDGFYYIAGRSKDMIISGGVNIYPAEIEKELLDHPAIAEVSVVGATDEKWGEVPVAFVALKSGARASADELIEFLRPRINKIKLPRRVIFTEALPRNAYGKVLKLELQDRLRNLKPAAAGSDTAKPKRKSAGKSSRKPS</sequence>
<dbReference type="PANTHER" id="PTHR43201:SF5">
    <property type="entry name" value="MEDIUM-CHAIN ACYL-COA LIGASE ACSF2, MITOCHONDRIAL"/>
    <property type="match status" value="1"/>
</dbReference>
<feature type="domain" description="AMP-binding enzyme C-terminal" evidence="5">
    <location>
        <begin position="421"/>
        <end position="496"/>
    </location>
</feature>
<proteinExistence type="inferred from homology"/>
<dbReference type="InterPro" id="IPR025110">
    <property type="entry name" value="AMP-bd_C"/>
</dbReference>
<dbReference type="GO" id="GO:0031956">
    <property type="term" value="F:medium-chain fatty acid-CoA ligase activity"/>
    <property type="evidence" value="ECO:0007669"/>
    <property type="project" value="TreeGrafter"/>
</dbReference>
<organism evidence="6 7">
    <name type="scientific">Candidatus Sulfotelmatobacter kueseliae</name>
    <dbReference type="NCBI Taxonomy" id="2042962"/>
    <lineage>
        <taxon>Bacteria</taxon>
        <taxon>Pseudomonadati</taxon>
        <taxon>Acidobacteriota</taxon>
        <taxon>Terriglobia</taxon>
        <taxon>Terriglobales</taxon>
        <taxon>Candidatus Korobacteraceae</taxon>
        <taxon>Candidatus Sulfotelmatobacter</taxon>
    </lineage>
</organism>
<dbReference type="Gene3D" id="3.40.50.12780">
    <property type="entry name" value="N-terminal domain of ligase-like"/>
    <property type="match status" value="1"/>
</dbReference>
<feature type="domain" description="AMP-dependent synthetase/ligase" evidence="4">
    <location>
        <begin position="9"/>
        <end position="370"/>
    </location>
</feature>
<accession>A0A2U3LAH7</accession>
<feature type="compositionally biased region" description="Basic residues" evidence="3">
    <location>
        <begin position="521"/>
        <end position="534"/>
    </location>
</feature>